<name>A0A6F9DTH2_9ASCI</name>
<dbReference type="Pfam" id="PF00107">
    <property type="entry name" value="ADH_zinc_N"/>
    <property type="match status" value="1"/>
</dbReference>
<comment type="similarity">
    <text evidence="2 9">Belongs to the zinc-containing alcohol dehydrogenase family.</text>
</comment>
<dbReference type="PROSITE" id="PS00059">
    <property type="entry name" value="ADH_ZINC"/>
    <property type="match status" value="1"/>
</dbReference>
<reference evidence="11" key="1">
    <citation type="submission" date="2020-04" db="EMBL/GenBank/DDBJ databases">
        <authorList>
            <person name="Neveu A P."/>
        </authorList>
    </citation>
    <scope>NUCLEOTIDE SEQUENCE</scope>
    <source>
        <tissue evidence="11">Whole embryo</tissue>
    </source>
</reference>
<evidence type="ECO:0000256" key="1">
    <source>
        <dbReference type="ARBA" id="ARBA00001947"/>
    </source>
</evidence>
<evidence type="ECO:0000313" key="11">
    <source>
        <dbReference type="EMBL" id="CAB3266481.1"/>
    </source>
</evidence>
<dbReference type="InterPro" id="IPR013154">
    <property type="entry name" value="ADH-like_N"/>
</dbReference>
<evidence type="ECO:0000256" key="5">
    <source>
        <dbReference type="ARBA" id="ARBA00023002"/>
    </source>
</evidence>
<dbReference type="PANTHER" id="PTHR43161:SF9">
    <property type="entry name" value="SORBITOL DEHYDROGENASE"/>
    <property type="match status" value="1"/>
</dbReference>
<evidence type="ECO:0000259" key="10">
    <source>
        <dbReference type="SMART" id="SM00829"/>
    </source>
</evidence>
<dbReference type="PANTHER" id="PTHR43161">
    <property type="entry name" value="SORBITOL DEHYDROGENASE"/>
    <property type="match status" value="1"/>
</dbReference>
<dbReference type="InterPro" id="IPR011032">
    <property type="entry name" value="GroES-like_sf"/>
</dbReference>
<feature type="domain" description="Enoyl reductase (ER)" evidence="10">
    <location>
        <begin position="19"/>
        <end position="350"/>
    </location>
</feature>
<evidence type="ECO:0000256" key="2">
    <source>
        <dbReference type="ARBA" id="ARBA00008072"/>
    </source>
</evidence>
<dbReference type="CDD" id="cd05285">
    <property type="entry name" value="sorbitol_DH"/>
    <property type="match status" value="1"/>
</dbReference>
<protein>
    <recommendedName>
        <fullName evidence="7">Sorbitol dehydrogenase</fullName>
    </recommendedName>
    <alternativeName>
        <fullName evidence="8">Polyol dehydrogenase</fullName>
    </alternativeName>
</protein>
<evidence type="ECO:0000256" key="4">
    <source>
        <dbReference type="ARBA" id="ARBA00022833"/>
    </source>
</evidence>
<evidence type="ECO:0000256" key="9">
    <source>
        <dbReference type="RuleBase" id="RU361277"/>
    </source>
</evidence>
<dbReference type="InterPro" id="IPR036291">
    <property type="entry name" value="NAD(P)-bd_dom_sf"/>
</dbReference>
<dbReference type="GO" id="GO:0008270">
    <property type="term" value="F:zinc ion binding"/>
    <property type="evidence" value="ECO:0007669"/>
    <property type="project" value="InterPro"/>
</dbReference>
<keyword evidence="3 9" id="KW-0479">Metal-binding</keyword>
<dbReference type="AlphaFoldDB" id="A0A6F9DTH2"/>
<evidence type="ECO:0000256" key="7">
    <source>
        <dbReference type="ARBA" id="ARBA00026132"/>
    </source>
</evidence>
<proteinExistence type="evidence at transcript level"/>
<dbReference type="FunFam" id="3.40.50.720:FF:000068">
    <property type="entry name" value="Sorbitol dehydrogenase"/>
    <property type="match status" value="1"/>
</dbReference>
<sequence length="359" mass="39424">MCDNNLSAVLYKKREEYPQCDIVMENRPINEPGEDDVLLQMHSVGICGSDVSYWVKGRIGDFVVKDPMIIGHEAAGRVVKCGKNVKHLKPGDRVAIEPGYPLRQDEFSKNGRYNLSKVFFCATPPDHGNLQRFYTHKADYCFKLPDNVSYEEGALIEPLSVGIHACRRAQVTLGHNVLVCGAGPIGLVSLLVAKSMGASKVVITDLFESRLEMAKSLGADFVHKIEKGQTPEETAKKVIEMLGDMPERTIECTGAEAAIQTGIYATKSGGCLLLVGLGPEMINVPLVNAAVREVDIRGVFRYCNTYPAAIQMLSAGKVNVKPLVTHRFPLEETEEAFKVMRSGQGIKVMLKCDPNDQNP</sequence>
<dbReference type="EMBL" id="LR790619">
    <property type="protein sequence ID" value="CAB3266481.1"/>
    <property type="molecule type" value="mRNA"/>
</dbReference>
<dbReference type="SUPFAM" id="SSF50129">
    <property type="entry name" value="GroES-like"/>
    <property type="match status" value="1"/>
</dbReference>
<dbReference type="Pfam" id="PF08240">
    <property type="entry name" value="ADH_N"/>
    <property type="match status" value="1"/>
</dbReference>
<comment type="cofactor">
    <cofactor evidence="1 9">
        <name>Zn(2+)</name>
        <dbReference type="ChEBI" id="CHEBI:29105"/>
    </cofactor>
</comment>
<evidence type="ECO:0000256" key="3">
    <source>
        <dbReference type="ARBA" id="ARBA00022723"/>
    </source>
</evidence>
<dbReference type="GO" id="GO:0003939">
    <property type="term" value="F:L-iditol 2-dehydrogenase (NAD+) activity"/>
    <property type="evidence" value="ECO:0007669"/>
    <property type="project" value="TreeGrafter"/>
</dbReference>
<dbReference type="SUPFAM" id="SSF51735">
    <property type="entry name" value="NAD(P)-binding Rossmann-fold domains"/>
    <property type="match status" value="1"/>
</dbReference>
<dbReference type="Gene3D" id="3.40.50.720">
    <property type="entry name" value="NAD(P)-binding Rossmann-like Domain"/>
    <property type="match status" value="1"/>
</dbReference>
<keyword evidence="5" id="KW-0560">Oxidoreductase</keyword>
<keyword evidence="6" id="KW-0520">NAD</keyword>
<dbReference type="GO" id="GO:0006062">
    <property type="term" value="P:sorbitol catabolic process"/>
    <property type="evidence" value="ECO:0007669"/>
    <property type="project" value="TreeGrafter"/>
</dbReference>
<dbReference type="Gene3D" id="3.90.180.10">
    <property type="entry name" value="Medium-chain alcohol dehydrogenases, catalytic domain"/>
    <property type="match status" value="1"/>
</dbReference>
<evidence type="ECO:0000256" key="8">
    <source>
        <dbReference type="ARBA" id="ARBA00032485"/>
    </source>
</evidence>
<dbReference type="InterPro" id="IPR002328">
    <property type="entry name" value="ADH_Zn_CS"/>
</dbReference>
<dbReference type="InterPro" id="IPR020843">
    <property type="entry name" value="ER"/>
</dbReference>
<dbReference type="InterPro" id="IPR013149">
    <property type="entry name" value="ADH-like_C"/>
</dbReference>
<organism evidence="11">
    <name type="scientific">Phallusia mammillata</name>
    <dbReference type="NCBI Taxonomy" id="59560"/>
    <lineage>
        <taxon>Eukaryota</taxon>
        <taxon>Metazoa</taxon>
        <taxon>Chordata</taxon>
        <taxon>Tunicata</taxon>
        <taxon>Ascidiacea</taxon>
        <taxon>Phlebobranchia</taxon>
        <taxon>Ascidiidae</taxon>
        <taxon>Phallusia</taxon>
    </lineage>
</organism>
<dbReference type="InterPro" id="IPR045306">
    <property type="entry name" value="SDH-like"/>
</dbReference>
<accession>A0A6F9DTH2</accession>
<keyword evidence="4 9" id="KW-0862">Zinc</keyword>
<evidence type="ECO:0000256" key="6">
    <source>
        <dbReference type="ARBA" id="ARBA00023027"/>
    </source>
</evidence>
<gene>
    <name evidence="11" type="primary">Sord-002</name>
</gene>
<dbReference type="SMART" id="SM00829">
    <property type="entry name" value="PKS_ER"/>
    <property type="match status" value="1"/>
</dbReference>